<protein>
    <recommendedName>
        <fullName evidence="3">Abi family protein</fullName>
    </recommendedName>
</protein>
<evidence type="ECO:0000313" key="2">
    <source>
        <dbReference type="Proteomes" id="UP000248128"/>
    </source>
</evidence>
<dbReference type="EMBL" id="QGLK01000001">
    <property type="protein sequence ID" value="PXY89345.1"/>
    <property type="molecule type" value="Genomic_DNA"/>
</dbReference>
<proteinExistence type="predicted"/>
<dbReference type="AlphaFoldDB" id="A0A318MME7"/>
<dbReference type="InterPro" id="IPR011664">
    <property type="entry name" value="Abi_system_AbiD/AbiF-like"/>
</dbReference>
<comment type="caution">
    <text evidence="1">The sequence shown here is derived from an EMBL/GenBank/DDBJ whole genome shotgun (WGS) entry which is preliminary data.</text>
</comment>
<gene>
    <name evidence="1" type="ORF">DKK74_00185</name>
</gene>
<evidence type="ECO:0008006" key="3">
    <source>
        <dbReference type="Google" id="ProtNLM"/>
    </source>
</evidence>
<sequence>MSLAAGANVDISKRTCLAKSLDFQIANLRNDGIVFDICNEESAKAYLSANTYLFRIKRYASNFNKHDDGKYKNLDFAVLKDLAVIDYELRMALEYLVANAEHDLKVRFNNLLMSNSELDGRRIAKLVDPNDRFVFDEKTGYRNQHDGRPGKTGIKLKYSPYSDAMVRKYFPDPEIWNLWECFNLGDLIDSYMKYLESLHLRDNATKFFGNFRRLRNAVSHSAPLLLDVDRTNKQGHVPQTEFVDGCLCDLFQMDNPPAPIPSTIKKSQLVYDYSSFLCMFLIVCNSMPIRRIAAKLMLDLEQRICKNYEQYYQGNSECIHLRNTLACIIRISRAFSEYIKAESDQPHQSGRLHFIPQPFSVK</sequence>
<dbReference type="Pfam" id="PF07751">
    <property type="entry name" value="Abi_2"/>
    <property type="match status" value="1"/>
</dbReference>
<reference evidence="1 2" key="1">
    <citation type="submission" date="2018-05" db="EMBL/GenBank/DDBJ databases">
        <title>Reference genomes for bee gut microbiota database.</title>
        <authorList>
            <person name="Ellegaard K.M."/>
        </authorList>
    </citation>
    <scope>NUCLEOTIDE SEQUENCE [LARGE SCALE GENOMIC DNA]</scope>
    <source>
        <strain evidence="1 2">ESL0199</strain>
    </source>
</reference>
<evidence type="ECO:0000313" key="1">
    <source>
        <dbReference type="EMBL" id="PXY89345.1"/>
    </source>
</evidence>
<name>A0A318MME7_9BIFI</name>
<dbReference type="Proteomes" id="UP000248128">
    <property type="component" value="Unassembled WGS sequence"/>
</dbReference>
<dbReference type="OrthoDB" id="5363652at2"/>
<accession>A0A318MME7</accession>
<organism evidence="1 2">
    <name type="scientific">Bifidobacterium asteroides</name>
    <dbReference type="NCBI Taxonomy" id="1684"/>
    <lineage>
        <taxon>Bacteria</taxon>
        <taxon>Bacillati</taxon>
        <taxon>Actinomycetota</taxon>
        <taxon>Actinomycetes</taxon>
        <taxon>Bifidobacteriales</taxon>
        <taxon>Bifidobacteriaceae</taxon>
        <taxon>Bifidobacterium</taxon>
    </lineage>
</organism>